<accession>A0A7J9J4K6</accession>
<evidence type="ECO:0000259" key="1">
    <source>
        <dbReference type="Pfam" id="PF13456"/>
    </source>
</evidence>
<organism evidence="2 3">
    <name type="scientific">Gossypium armourianum</name>
    <dbReference type="NCBI Taxonomy" id="34283"/>
    <lineage>
        <taxon>Eukaryota</taxon>
        <taxon>Viridiplantae</taxon>
        <taxon>Streptophyta</taxon>
        <taxon>Embryophyta</taxon>
        <taxon>Tracheophyta</taxon>
        <taxon>Spermatophyta</taxon>
        <taxon>Magnoliopsida</taxon>
        <taxon>eudicotyledons</taxon>
        <taxon>Gunneridae</taxon>
        <taxon>Pentapetalae</taxon>
        <taxon>rosids</taxon>
        <taxon>malvids</taxon>
        <taxon>Malvales</taxon>
        <taxon>Malvaceae</taxon>
        <taxon>Malvoideae</taxon>
        <taxon>Gossypium</taxon>
    </lineage>
</organism>
<dbReference type="GO" id="GO:0003676">
    <property type="term" value="F:nucleic acid binding"/>
    <property type="evidence" value="ECO:0007669"/>
    <property type="project" value="InterPro"/>
</dbReference>
<dbReference type="Pfam" id="PF13456">
    <property type="entry name" value="RVT_3"/>
    <property type="match status" value="1"/>
</dbReference>
<evidence type="ECO:0000313" key="2">
    <source>
        <dbReference type="EMBL" id="MBA0828938.1"/>
    </source>
</evidence>
<dbReference type="CDD" id="cd06222">
    <property type="entry name" value="RNase_H_like"/>
    <property type="match status" value="1"/>
</dbReference>
<name>A0A7J9J4K6_9ROSI</name>
<dbReference type="InterPro" id="IPR044730">
    <property type="entry name" value="RNase_H-like_dom_plant"/>
</dbReference>
<dbReference type="Proteomes" id="UP000593575">
    <property type="component" value="Unassembled WGS sequence"/>
</dbReference>
<dbReference type="PANTHER" id="PTHR47074">
    <property type="entry name" value="BNAC02G40300D PROTEIN"/>
    <property type="match status" value="1"/>
</dbReference>
<dbReference type="InterPro" id="IPR002156">
    <property type="entry name" value="RNaseH_domain"/>
</dbReference>
<comment type="caution">
    <text evidence="2">The sequence shown here is derived from an EMBL/GenBank/DDBJ whole genome shotgun (WGS) entry which is preliminary data.</text>
</comment>
<dbReference type="InterPro" id="IPR036397">
    <property type="entry name" value="RNaseH_sf"/>
</dbReference>
<dbReference type="AlphaFoldDB" id="A0A7J9J4K6"/>
<dbReference type="GO" id="GO:0004523">
    <property type="term" value="F:RNA-DNA hybrid ribonuclease activity"/>
    <property type="evidence" value="ECO:0007669"/>
    <property type="project" value="InterPro"/>
</dbReference>
<dbReference type="InterPro" id="IPR012337">
    <property type="entry name" value="RNaseH-like_sf"/>
</dbReference>
<reference evidence="2 3" key="1">
    <citation type="journal article" date="2019" name="Genome Biol. Evol.">
        <title>Insights into the evolution of the New World diploid cottons (Gossypium, subgenus Houzingenia) based on genome sequencing.</title>
        <authorList>
            <person name="Grover C.E."/>
            <person name="Arick M.A. 2nd"/>
            <person name="Thrash A."/>
            <person name="Conover J.L."/>
            <person name="Sanders W.S."/>
            <person name="Peterson D.G."/>
            <person name="Frelichowski J.E."/>
            <person name="Scheffler J.A."/>
            <person name="Scheffler B.E."/>
            <person name="Wendel J.F."/>
        </authorList>
    </citation>
    <scope>NUCLEOTIDE SEQUENCE [LARGE SCALE GENOMIC DNA]</scope>
    <source>
        <strain evidence="2">6</strain>
        <tissue evidence="2">Leaf</tissue>
    </source>
</reference>
<feature type="domain" description="RNase H type-1" evidence="1">
    <location>
        <begin position="15"/>
        <end position="89"/>
    </location>
</feature>
<dbReference type="Gene3D" id="3.30.420.10">
    <property type="entry name" value="Ribonuclease H-like superfamily/Ribonuclease H"/>
    <property type="match status" value="1"/>
</dbReference>
<evidence type="ECO:0000313" key="3">
    <source>
        <dbReference type="Proteomes" id="UP000593575"/>
    </source>
</evidence>
<dbReference type="SUPFAM" id="SSF53098">
    <property type="entry name" value="Ribonuclease H-like"/>
    <property type="match status" value="1"/>
</dbReference>
<gene>
    <name evidence="2" type="ORF">Goarm_013564</name>
</gene>
<protein>
    <recommendedName>
        <fullName evidence="1">RNase H type-1 domain-containing protein</fullName>
    </recommendedName>
</protein>
<dbReference type="PANTHER" id="PTHR47074:SF61">
    <property type="entry name" value="RNASE H TYPE-1 DOMAIN-CONTAINING PROTEIN"/>
    <property type="match status" value="1"/>
</dbReference>
<dbReference type="InterPro" id="IPR052929">
    <property type="entry name" value="RNase_H-like_EbsB-rel"/>
</dbReference>
<keyword evidence="3" id="KW-1185">Reference proteome</keyword>
<proteinExistence type="predicted"/>
<dbReference type="EMBL" id="JABFAE010000005">
    <property type="protein sequence ID" value="MBA0828938.1"/>
    <property type="molecule type" value="Genomic_DNA"/>
</dbReference>
<sequence length="89" mass="10168">MKFVLHCGLYGLPEIIWCMSEQTRLVLSVFVAEAVAVIHGLRFAKELGFLSIIVEGDSRFVIRKINNHEQDFLDISALTWSAKEIVKEF</sequence>